<name>A0A7E4UQA8_PANRE</name>
<reference evidence="2" key="2">
    <citation type="submission" date="2020-10" db="UniProtKB">
        <authorList>
            <consortium name="WormBaseParasite"/>
        </authorList>
    </citation>
    <scope>IDENTIFICATION</scope>
</reference>
<protein>
    <submittedName>
        <fullName evidence="2">Amidase domain-containing protein</fullName>
    </submittedName>
</protein>
<dbReference type="Proteomes" id="UP000492821">
    <property type="component" value="Unassembled WGS sequence"/>
</dbReference>
<evidence type="ECO:0000313" key="1">
    <source>
        <dbReference type="Proteomes" id="UP000492821"/>
    </source>
</evidence>
<proteinExistence type="predicted"/>
<organism evidence="1 2">
    <name type="scientific">Panagrellus redivivus</name>
    <name type="common">Microworm</name>
    <dbReference type="NCBI Taxonomy" id="6233"/>
    <lineage>
        <taxon>Eukaryota</taxon>
        <taxon>Metazoa</taxon>
        <taxon>Ecdysozoa</taxon>
        <taxon>Nematoda</taxon>
        <taxon>Chromadorea</taxon>
        <taxon>Rhabditida</taxon>
        <taxon>Tylenchina</taxon>
        <taxon>Panagrolaimomorpha</taxon>
        <taxon>Panagrolaimoidea</taxon>
        <taxon>Panagrolaimidae</taxon>
        <taxon>Panagrellus</taxon>
    </lineage>
</organism>
<sequence>MIRSPSRAAPGHEAPWAADDAEGDHVVTVSSFRLLFLIQSLIVTVSGNSMNERAVGPSLVGGVHGPVAPIGSPRVNHSLRALYRVTCNDSQAESRKLSSSDRASDTEGPLDCAFWAWPYRKASSGTSGASSTAMMLSLVSACLMHVPGLSSSRTSLCGVPPQAGRRSVAPDLVQQGSTLEAGTLKDPRIDTGFFFVAVFFS</sequence>
<reference evidence="1" key="1">
    <citation type="journal article" date="2013" name="Genetics">
        <title>The draft genome and transcriptome of Panagrellus redivivus are shaped by the harsh demands of a free-living lifestyle.</title>
        <authorList>
            <person name="Srinivasan J."/>
            <person name="Dillman A.R."/>
            <person name="Macchietto M.G."/>
            <person name="Heikkinen L."/>
            <person name="Lakso M."/>
            <person name="Fracchia K.M."/>
            <person name="Antoshechkin I."/>
            <person name="Mortazavi A."/>
            <person name="Wong G."/>
            <person name="Sternberg P.W."/>
        </authorList>
    </citation>
    <scope>NUCLEOTIDE SEQUENCE [LARGE SCALE GENOMIC DNA]</scope>
    <source>
        <strain evidence="1">MT8872</strain>
    </source>
</reference>
<accession>A0A7E4UQA8</accession>
<dbReference type="AlphaFoldDB" id="A0A7E4UQA8"/>
<evidence type="ECO:0000313" key="2">
    <source>
        <dbReference type="WBParaSite" id="Pan_g11461.t1"/>
    </source>
</evidence>
<keyword evidence="1" id="KW-1185">Reference proteome</keyword>
<dbReference type="WBParaSite" id="Pan_g11461.t1">
    <property type="protein sequence ID" value="Pan_g11461.t1"/>
    <property type="gene ID" value="Pan_g11461"/>
</dbReference>